<feature type="region of interest" description="Disordered" evidence="5">
    <location>
        <begin position="1"/>
        <end position="21"/>
    </location>
</feature>
<dbReference type="InterPro" id="IPR051252">
    <property type="entry name" value="IS1_transposase_InsA"/>
</dbReference>
<feature type="domain" description="InsA N-terminal zinc ribbon" evidence="6">
    <location>
        <begin position="1"/>
        <end position="36"/>
    </location>
</feature>
<dbReference type="Pfam" id="PF12759">
    <property type="entry name" value="HTH_Tnp_IS1"/>
    <property type="match status" value="1"/>
</dbReference>
<dbReference type="Pfam" id="PF03811">
    <property type="entry name" value="Zn_ribbon_InsA"/>
    <property type="match status" value="1"/>
</dbReference>
<dbReference type="AlphaFoldDB" id="A0A5P0JHN4"/>
<dbReference type="EMBL" id="RYCF01000282">
    <property type="protein sequence ID" value="MQK27717.1"/>
    <property type="molecule type" value="Genomic_DNA"/>
</dbReference>
<evidence type="ECO:0000256" key="3">
    <source>
        <dbReference type="ARBA" id="ARBA00022578"/>
    </source>
</evidence>
<sequence length="69" mass="7490">MASVSISCPSRSATDGVVRNGKSTAGHQRYLCSHCRKTWQLQFTYTASQPGTHQKIIDMAMNGVGCRAT</sequence>
<keyword evidence="3" id="KW-0815">Transposition</keyword>
<feature type="domain" description="Insertion element IS1 protein InsA helix-turn-helix" evidence="7">
    <location>
        <begin position="43"/>
        <end position="69"/>
    </location>
</feature>
<dbReference type="InterPro" id="IPR024431">
    <property type="entry name" value="InsA_HTH_dom"/>
</dbReference>
<feature type="non-terminal residue" evidence="8">
    <location>
        <position position="69"/>
    </location>
</feature>
<keyword evidence="4" id="KW-0233">DNA recombination</keyword>
<comment type="function">
    <text evidence="1">Absolutely required for transposition of IS1.</text>
</comment>
<evidence type="ECO:0000256" key="1">
    <source>
        <dbReference type="ARBA" id="ARBA00004091"/>
    </source>
</evidence>
<evidence type="ECO:0000259" key="6">
    <source>
        <dbReference type="Pfam" id="PF03811"/>
    </source>
</evidence>
<comment type="caution">
    <text evidence="8">The sequence shown here is derived from an EMBL/GenBank/DDBJ whole genome shotgun (WGS) entry which is preliminary data.</text>
</comment>
<reference evidence="8 9" key="1">
    <citation type="journal article" date="2019" name="Environ. Health Perspect.">
        <title>Inter-host Transmission of Carbapenemase-Producing Escherichia coli among Humans and Backyard Animals.</title>
        <authorList>
            <person name="Li J."/>
            <person name="Bi Z."/>
            <person name="Ma S."/>
            <person name="Chen B."/>
            <person name="Cai C."/>
            <person name="He J."/>
            <person name="Schwarz S."/>
            <person name="Sun C."/>
            <person name="Zhou Y."/>
            <person name="Yin J."/>
            <person name="Hulth A."/>
            <person name="Wang Y."/>
            <person name="Shen Z."/>
            <person name="Wang S."/>
            <person name="Wu C."/>
            <person name="Nilsson L.E."/>
            <person name="Walsh T.R."/>
            <person name="Borjesson S."/>
            <person name="Shen J."/>
            <person name="Sun Q."/>
            <person name="Wang Y."/>
        </authorList>
    </citation>
    <scope>NUCLEOTIDE SEQUENCE [LARGE SCALE GENOMIC DNA]</scope>
    <source>
        <strain evidence="8 9">A016f</strain>
    </source>
</reference>
<evidence type="ECO:0000313" key="8">
    <source>
        <dbReference type="EMBL" id="MQK27717.1"/>
    </source>
</evidence>
<name>A0A5P0JHN4_ECOLX</name>
<comment type="similarity">
    <text evidence="2">Belongs to the IS1 elements InsA family.</text>
</comment>
<gene>
    <name evidence="8" type="ORF">EIZ93_26565</name>
</gene>
<evidence type="ECO:0000313" key="9">
    <source>
        <dbReference type="Proteomes" id="UP000359125"/>
    </source>
</evidence>
<organism evidence="8 9">
    <name type="scientific">Escherichia coli</name>
    <dbReference type="NCBI Taxonomy" id="562"/>
    <lineage>
        <taxon>Bacteria</taxon>
        <taxon>Pseudomonadati</taxon>
        <taxon>Pseudomonadota</taxon>
        <taxon>Gammaproteobacteria</taxon>
        <taxon>Enterobacterales</taxon>
        <taxon>Enterobacteriaceae</taxon>
        <taxon>Escherichia</taxon>
    </lineage>
</organism>
<evidence type="ECO:0000256" key="4">
    <source>
        <dbReference type="ARBA" id="ARBA00023172"/>
    </source>
</evidence>
<evidence type="ECO:0000256" key="5">
    <source>
        <dbReference type="SAM" id="MobiDB-lite"/>
    </source>
</evidence>
<dbReference type="InterPro" id="IPR003220">
    <property type="entry name" value="InsA_N_dom_Znf"/>
</dbReference>
<evidence type="ECO:0000256" key="2">
    <source>
        <dbReference type="ARBA" id="ARBA00006212"/>
    </source>
</evidence>
<dbReference type="Proteomes" id="UP000359125">
    <property type="component" value="Unassembled WGS sequence"/>
</dbReference>
<proteinExistence type="inferred from homology"/>
<feature type="compositionally biased region" description="Polar residues" evidence="5">
    <location>
        <begin position="1"/>
        <end position="13"/>
    </location>
</feature>
<dbReference type="GO" id="GO:0006313">
    <property type="term" value="P:DNA transposition"/>
    <property type="evidence" value="ECO:0007669"/>
    <property type="project" value="InterPro"/>
</dbReference>
<accession>A0A5P0JHN4</accession>
<dbReference type="PANTHER" id="PTHR47923:SF1">
    <property type="entry name" value="INSERTION ELEMENT IS1 1 PROTEIN INSA-RELATED"/>
    <property type="match status" value="1"/>
</dbReference>
<evidence type="ECO:0000259" key="7">
    <source>
        <dbReference type="Pfam" id="PF12759"/>
    </source>
</evidence>
<dbReference type="PANTHER" id="PTHR47923">
    <property type="entry name" value="INSERTION ELEMENT IS1 1 PROTEIN INSA-RELATED"/>
    <property type="match status" value="1"/>
</dbReference>
<protein>
    <submittedName>
        <fullName evidence="8">IS1 family transposase</fullName>
    </submittedName>
</protein>
<dbReference type="RefSeq" id="WP_140427611.1">
    <property type="nucleotide sequence ID" value="NZ_JBAPKB010000063.1"/>
</dbReference>